<dbReference type="SMART" id="SM00360">
    <property type="entry name" value="RRM"/>
    <property type="match status" value="1"/>
</dbReference>
<dbReference type="Proteomes" id="UP001370490">
    <property type="component" value="Unassembled WGS sequence"/>
</dbReference>
<evidence type="ECO:0000256" key="1">
    <source>
        <dbReference type="ARBA" id="ARBA00022884"/>
    </source>
</evidence>
<keyword evidence="1 2" id="KW-0694">RNA-binding</keyword>
<sequence length="109" mass="11962">MDATGQGHERLEDIGARKIMTTQGKKLVVWGIPWDVGDQGLREQMWQFGELADAMQMKDHASGRSRGFGYVTYASSEDAEKALSAQHIINGGMLQVKVARSKGRNGPNT</sequence>
<evidence type="ECO:0000313" key="4">
    <source>
        <dbReference type="EMBL" id="KAK6947964.1"/>
    </source>
</evidence>
<organism evidence="4 5">
    <name type="scientific">Dillenia turbinata</name>
    <dbReference type="NCBI Taxonomy" id="194707"/>
    <lineage>
        <taxon>Eukaryota</taxon>
        <taxon>Viridiplantae</taxon>
        <taxon>Streptophyta</taxon>
        <taxon>Embryophyta</taxon>
        <taxon>Tracheophyta</taxon>
        <taxon>Spermatophyta</taxon>
        <taxon>Magnoliopsida</taxon>
        <taxon>eudicotyledons</taxon>
        <taxon>Gunneridae</taxon>
        <taxon>Pentapetalae</taxon>
        <taxon>Dilleniales</taxon>
        <taxon>Dilleniaceae</taxon>
        <taxon>Dillenia</taxon>
    </lineage>
</organism>
<keyword evidence="5" id="KW-1185">Reference proteome</keyword>
<dbReference type="AlphaFoldDB" id="A0AAN8W868"/>
<dbReference type="SUPFAM" id="SSF54928">
    <property type="entry name" value="RNA-binding domain, RBD"/>
    <property type="match status" value="1"/>
</dbReference>
<proteinExistence type="predicted"/>
<dbReference type="PANTHER" id="PTHR48024:SF56">
    <property type="entry name" value="HETEROGENEOUS NUCLEAR RIBONUCLEOPROTEIN A0"/>
    <property type="match status" value="1"/>
</dbReference>
<evidence type="ECO:0000256" key="2">
    <source>
        <dbReference type="PROSITE-ProRule" id="PRU00176"/>
    </source>
</evidence>
<evidence type="ECO:0000313" key="5">
    <source>
        <dbReference type="Proteomes" id="UP001370490"/>
    </source>
</evidence>
<name>A0AAN8W868_9MAGN</name>
<dbReference type="GO" id="GO:0003723">
    <property type="term" value="F:RNA binding"/>
    <property type="evidence" value="ECO:0007669"/>
    <property type="project" value="UniProtKB-UniRule"/>
</dbReference>
<gene>
    <name evidence="4" type="ORF">RJ641_001437</name>
</gene>
<dbReference type="Pfam" id="PF00076">
    <property type="entry name" value="RRM_1"/>
    <property type="match status" value="1"/>
</dbReference>
<protein>
    <submittedName>
        <fullName evidence="4">RNA recognition motif domain</fullName>
    </submittedName>
</protein>
<dbReference type="InterPro" id="IPR000504">
    <property type="entry name" value="RRM_dom"/>
</dbReference>
<accession>A0AAN8W868</accession>
<dbReference type="PROSITE" id="PS50102">
    <property type="entry name" value="RRM"/>
    <property type="match status" value="1"/>
</dbReference>
<comment type="caution">
    <text evidence="4">The sequence shown here is derived from an EMBL/GenBank/DDBJ whole genome shotgun (WGS) entry which is preliminary data.</text>
</comment>
<dbReference type="GO" id="GO:0005634">
    <property type="term" value="C:nucleus"/>
    <property type="evidence" value="ECO:0007669"/>
    <property type="project" value="TreeGrafter"/>
</dbReference>
<evidence type="ECO:0000259" key="3">
    <source>
        <dbReference type="PROSITE" id="PS50102"/>
    </source>
</evidence>
<feature type="domain" description="RRM" evidence="3">
    <location>
        <begin position="25"/>
        <end position="101"/>
    </location>
</feature>
<dbReference type="Gene3D" id="3.30.70.330">
    <property type="match status" value="1"/>
</dbReference>
<dbReference type="EMBL" id="JBAMMX010000001">
    <property type="protein sequence ID" value="KAK6947964.1"/>
    <property type="molecule type" value="Genomic_DNA"/>
</dbReference>
<dbReference type="InterPro" id="IPR035979">
    <property type="entry name" value="RBD_domain_sf"/>
</dbReference>
<dbReference type="InterPro" id="IPR050886">
    <property type="entry name" value="RNA-binding_reg"/>
</dbReference>
<reference evidence="4 5" key="1">
    <citation type="submission" date="2023-12" db="EMBL/GenBank/DDBJ databases">
        <title>A high-quality genome assembly for Dillenia turbinata (Dilleniales).</title>
        <authorList>
            <person name="Chanderbali A."/>
        </authorList>
    </citation>
    <scope>NUCLEOTIDE SEQUENCE [LARGE SCALE GENOMIC DNA]</scope>
    <source>
        <strain evidence="4">LSX21</strain>
        <tissue evidence="4">Leaf</tissue>
    </source>
</reference>
<dbReference type="PANTHER" id="PTHR48024">
    <property type="entry name" value="GEO13361P1-RELATED"/>
    <property type="match status" value="1"/>
</dbReference>
<dbReference type="InterPro" id="IPR012677">
    <property type="entry name" value="Nucleotide-bd_a/b_plait_sf"/>
</dbReference>